<evidence type="ECO:0000313" key="1">
    <source>
        <dbReference type="EMBL" id="TCT38642.1"/>
    </source>
</evidence>
<name>A0A4R3NRE6_9GAMM</name>
<protein>
    <recommendedName>
        <fullName evidence="3">DUF333 domain-containing protein</fullName>
    </recommendedName>
</protein>
<dbReference type="AlphaFoldDB" id="A0A4R3NRE6"/>
<sequence>MYVKFAASQTDNHMKKIIILSALISLTACSSGKNDNSPAQVGMANPASVYCAKLGGKLDIVNTNDGQVGYCTLPSGEKIEEWSLYRRDHK</sequence>
<evidence type="ECO:0000313" key="2">
    <source>
        <dbReference type="Proteomes" id="UP000295055"/>
    </source>
</evidence>
<proteinExistence type="predicted"/>
<comment type="caution">
    <text evidence="1">The sequence shown here is derived from an EMBL/GenBank/DDBJ whole genome shotgun (WGS) entry which is preliminary data.</text>
</comment>
<accession>A0A4R3NRE6</accession>
<dbReference type="Pfam" id="PF03891">
    <property type="entry name" value="DUF333"/>
    <property type="match status" value="1"/>
</dbReference>
<dbReference type="EMBL" id="SMAS01000001">
    <property type="protein sequence ID" value="TCT38642.1"/>
    <property type="molecule type" value="Genomic_DNA"/>
</dbReference>
<reference evidence="1 2" key="1">
    <citation type="submission" date="2019-03" db="EMBL/GenBank/DDBJ databases">
        <title>Genomic analyses of the natural microbiome of Caenorhabditis elegans.</title>
        <authorList>
            <person name="Samuel B."/>
        </authorList>
    </citation>
    <scope>NUCLEOTIDE SEQUENCE [LARGE SCALE GENOMIC DNA]</scope>
    <source>
        <strain evidence="1 2">JUb102</strain>
    </source>
</reference>
<evidence type="ECO:0008006" key="3">
    <source>
        <dbReference type="Google" id="ProtNLM"/>
    </source>
</evidence>
<dbReference type="PANTHER" id="PTHR38008">
    <property type="entry name" value="HEMOLYSIN-RELATED"/>
    <property type="match status" value="1"/>
</dbReference>
<dbReference type="PROSITE" id="PS51257">
    <property type="entry name" value="PROKAR_LIPOPROTEIN"/>
    <property type="match status" value="1"/>
</dbReference>
<gene>
    <name evidence="1" type="ORF">EC835_101662</name>
</gene>
<dbReference type="PANTHER" id="PTHR38008:SF2">
    <property type="entry name" value="HEMOLYSIN"/>
    <property type="match status" value="1"/>
</dbReference>
<organism evidence="1 2">
    <name type="scientific">Providencia alcalifaciens</name>
    <dbReference type="NCBI Taxonomy" id="126385"/>
    <lineage>
        <taxon>Bacteria</taxon>
        <taxon>Pseudomonadati</taxon>
        <taxon>Pseudomonadota</taxon>
        <taxon>Gammaproteobacteria</taxon>
        <taxon>Enterobacterales</taxon>
        <taxon>Morganellaceae</taxon>
        <taxon>Providencia</taxon>
    </lineage>
</organism>
<dbReference type="Proteomes" id="UP000295055">
    <property type="component" value="Unassembled WGS sequence"/>
</dbReference>
<dbReference type="InterPro" id="IPR005590">
    <property type="entry name" value="DUF333"/>
</dbReference>